<feature type="compositionally biased region" description="Low complexity" evidence="1">
    <location>
        <begin position="21"/>
        <end position="43"/>
    </location>
</feature>
<evidence type="ECO:0000313" key="3">
    <source>
        <dbReference type="Proteomes" id="UP001417504"/>
    </source>
</evidence>
<reference evidence="2 3" key="1">
    <citation type="submission" date="2024-01" db="EMBL/GenBank/DDBJ databases">
        <title>Genome assemblies of Stephania.</title>
        <authorList>
            <person name="Yang L."/>
        </authorList>
    </citation>
    <scope>NUCLEOTIDE SEQUENCE [LARGE SCALE GENOMIC DNA]</scope>
    <source>
        <strain evidence="2">QJT</strain>
        <tissue evidence="2">Leaf</tissue>
    </source>
</reference>
<sequence>MVMEVSRAEYLAKEEFKQQHGSWESTSSAESSSSGTRPPSADSRIGGASQRVLPDTVLSSSMQIQLSVTF</sequence>
<comment type="caution">
    <text evidence="2">The sequence shown here is derived from an EMBL/GenBank/DDBJ whole genome shotgun (WGS) entry which is preliminary data.</text>
</comment>
<evidence type="ECO:0000313" key="2">
    <source>
        <dbReference type="EMBL" id="KAK9090973.1"/>
    </source>
</evidence>
<proteinExistence type="predicted"/>
<dbReference type="EMBL" id="JBBNAE010000010">
    <property type="protein sequence ID" value="KAK9090973.1"/>
    <property type="molecule type" value="Genomic_DNA"/>
</dbReference>
<evidence type="ECO:0000256" key="1">
    <source>
        <dbReference type="SAM" id="MobiDB-lite"/>
    </source>
</evidence>
<dbReference type="AlphaFoldDB" id="A0AAP0HJL7"/>
<keyword evidence="3" id="KW-1185">Reference proteome</keyword>
<name>A0AAP0HJL7_9MAGN</name>
<protein>
    <submittedName>
        <fullName evidence="2">Uncharacterized protein</fullName>
    </submittedName>
</protein>
<gene>
    <name evidence="2" type="ORF">Sjap_024150</name>
</gene>
<organism evidence="2 3">
    <name type="scientific">Stephania japonica</name>
    <dbReference type="NCBI Taxonomy" id="461633"/>
    <lineage>
        <taxon>Eukaryota</taxon>
        <taxon>Viridiplantae</taxon>
        <taxon>Streptophyta</taxon>
        <taxon>Embryophyta</taxon>
        <taxon>Tracheophyta</taxon>
        <taxon>Spermatophyta</taxon>
        <taxon>Magnoliopsida</taxon>
        <taxon>Ranunculales</taxon>
        <taxon>Menispermaceae</taxon>
        <taxon>Menispermoideae</taxon>
        <taxon>Cissampelideae</taxon>
        <taxon>Stephania</taxon>
    </lineage>
</organism>
<dbReference type="Proteomes" id="UP001417504">
    <property type="component" value="Unassembled WGS sequence"/>
</dbReference>
<feature type="region of interest" description="Disordered" evidence="1">
    <location>
        <begin position="16"/>
        <end position="52"/>
    </location>
</feature>
<accession>A0AAP0HJL7</accession>